<feature type="non-terminal residue" evidence="2">
    <location>
        <position position="237"/>
    </location>
</feature>
<accession>A0A413PBP3</accession>
<dbReference type="InterPro" id="IPR029787">
    <property type="entry name" value="Nucleotide_cyclase"/>
</dbReference>
<dbReference type="Pfam" id="PF00990">
    <property type="entry name" value="GGDEF"/>
    <property type="match status" value="1"/>
</dbReference>
<dbReference type="InterPro" id="IPR043128">
    <property type="entry name" value="Rev_trsase/Diguanyl_cyclase"/>
</dbReference>
<gene>
    <name evidence="2" type="ORF">DW975_16685</name>
</gene>
<dbReference type="InterPro" id="IPR000160">
    <property type="entry name" value="GGDEF_dom"/>
</dbReference>
<feature type="domain" description="GGDEF" evidence="1">
    <location>
        <begin position="161"/>
        <end position="237"/>
    </location>
</feature>
<evidence type="ECO:0000313" key="2">
    <source>
        <dbReference type="EMBL" id="RGZ70738.1"/>
    </source>
</evidence>
<dbReference type="AlphaFoldDB" id="A0A413PBP3"/>
<comment type="caution">
    <text evidence="2">The sequence shown here is derived from an EMBL/GenBank/DDBJ whole genome shotgun (WGS) entry which is preliminary data.</text>
</comment>
<evidence type="ECO:0000259" key="1">
    <source>
        <dbReference type="PROSITE" id="PS50887"/>
    </source>
</evidence>
<dbReference type="Proteomes" id="UP000283431">
    <property type="component" value="Unassembled WGS sequence"/>
</dbReference>
<name>A0A413PBP3_9FIRM</name>
<dbReference type="InterPro" id="IPR035965">
    <property type="entry name" value="PAS-like_dom_sf"/>
</dbReference>
<dbReference type="PROSITE" id="PS50887">
    <property type="entry name" value="GGDEF"/>
    <property type="match status" value="1"/>
</dbReference>
<proteinExistence type="predicted"/>
<dbReference type="SUPFAM" id="SSF55073">
    <property type="entry name" value="Nucleotide cyclase"/>
    <property type="match status" value="1"/>
</dbReference>
<dbReference type="Gene3D" id="3.30.70.270">
    <property type="match status" value="1"/>
</dbReference>
<organism evidence="2 3">
    <name type="scientific">Agathobacter rectalis</name>
    <dbReference type="NCBI Taxonomy" id="39491"/>
    <lineage>
        <taxon>Bacteria</taxon>
        <taxon>Bacillati</taxon>
        <taxon>Bacillota</taxon>
        <taxon>Clostridia</taxon>
        <taxon>Lachnospirales</taxon>
        <taxon>Lachnospiraceae</taxon>
        <taxon>Agathobacter</taxon>
    </lineage>
</organism>
<dbReference type="SUPFAM" id="SSF55785">
    <property type="entry name" value="PYP-like sensor domain (PAS domain)"/>
    <property type="match status" value="1"/>
</dbReference>
<evidence type="ECO:0000313" key="3">
    <source>
        <dbReference type="Proteomes" id="UP000283431"/>
    </source>
</evidence>
<dbReference type="Gene3D" id="3.30.450.20">
    <property type="entry name" value="PAS domain"/>
    <property type="match status" value="1"/>
</dbReference>
<reference evidence="2 3" key="1">
    <citation type="submission" date="2018-08" db="EMBL/GenBank/DDBJ databases">
        <title>A genome reference for cultivated species of the human gut microbiota.</title>
        <authorList>
            <person name="Zou Y."/>
            <person name="Xue W."/>
            <person name="Luo G."/>
        </authorList>
    </citation>
    <scope>NUCLEOTIDE SEQUENCE [LARGE SCALE GENOMIC DNA]</scope>
    <source>
        <strain evidence="2 3">AM48-7</strain>
    </source>
</reference>
<protein>
    <submittedName>
        <fullName evidence="2">Diguanylate cyclase</fullName>
    </submittedName>
</protein>
<dbReference type="EMBL" id="QSEN01000098">
    <property type="protein sequence ID" value="RGZ70738.1"/>
    <property type="molecule type" value="Genomic_DNA"/>
</dbReference>
<sequence length="237" mass="27317">MRAFDAYKILDEREAGSLIDLIAPCMDDYLYIIDLKNDTLRISQSAVDRFMLPDKFMNDATKHLRTLVYEKDRKLLENHKRKICDGKEKRYNVLCRLISGKNLPVWINCRGEVINDNEGKPHYIIGCMNETGTRQRADNISGLLGEKEMASYIYSQPKEKLSGYFIQIGIDDFGMINNVHGQTYGNYILKRVAECIADCLSGGQKIYHLVTDKYMLVDMLSKSHDEVVQLFKRIGEK</sequence>